<evidence type="ECO:0000256" key="1">
    <source>
        <dbReference type="SAM" id="SignalP"/>
    </source>
</evidence>
<dbReference type="PANTHER" id="PTHR35580">
    <property type="entry name" value="CELL SURFACE GLYCOPROTEIN (S-LAYER PROTEIN)-LIKE PROTEIN"/>
    <property type="match status" value="1"/>
</dbReference>
<dbReference type="AlphaFoldDB" id="A0A428KW40"/>
<dbReference type="Pfam" id="PF06739">
    <property type="entry name" value="SBBP"/>
    <property type="match status" value="1"/>
</dbReference>
<sequence>MKAILLFVFFVSSYAASAQASWQWVNQLHSTGGAVSAKSVAADGYGGSFVTGSFRGTIRFNQFTLTSRGQSDLFVVRYDAAGRALWAIQLGQDPAVQSYYQSTASGADISLDAAGNAYVVGNFTGAVSYQGGALQGFQDGFNTGLVLKLNGRGQVQWAQRFGITQFGCYGYAIATDAAGNSYITGQSDYGNIRFGNQVYGPGSRRVMYVACYRTTGTVAWAQLSSNFTTYGASGSDIALDGRGNCYVGGFFNNDMTLAGNSITTVGADSYLASFNATSGSLQWLRQGGGTGTSSANNNTHISTLATDRLGNIYTAGDFSGTSSLGGQMLTAVGQSDIFLARYTPAGTVQWVKTIGTSAPEYSNTLVTDAAGYTTLVGRRLDASYQPRLLLYGFQPDGFQYYTNTIGTSGSCLGNRLAQEPGGQLYLASDVSGTASFGSTTVQISTGTDGVVGKFRVHTPMASGGSGGQPSFEVFPNPARGRMIARLSWARPGMPLQGYATLSTTMGRVVASQPLQANSAVQSQSVFDASALPTGLYVVQFHTADGMNYTQTIEVK</sequence>
<evidence type="ECO:0008006" key="4">
    <source>
        <dbReference type="Google" id="ProtNLM"/>
    </source>
</evidence>
<accession>A0A428KW40</accession>
<dbReference type="Proteomes" id="UP000273500">
    <property type="component" value="Unassembled WGS sequence"/>
</dbReference>
<evidence type="ECO:0000313" key="2">
    <source>
        <dbReference type="EMBL" id="RSK51041.1"/>
    </source>
</evidence>
<keyword evidence="3" id="KW-1185">Reference proteome</keyword>
<dbReference type="EMBL" id="RWIT01000001">
    <property type="protein sequence ID" value="RSK51041.1"/>
    <property type="molecule type" value="Genomic_DNA"/>
</dbReference>
<dbReference type="OrthoDB" id="610424at2"/>
<dbReference type="RefSeq" id="WP_125417518.1">
    <property type="nucleotide sequence ID" value="NZ_RWIT01000001.1"/>
</dbReference>
<keyword evidence="1" id="KW-0732">Signal</keyword>
<organism evidence="2 3">
    <name type="scientific">Hymenobacter rigui</name>
    <dbReference type="NCBI Taxonomy" id="334424"/>
    <lineage>
        <taxon>Bacteria</taxon>
        <taxon>Pseudomonadati</taxon>
        <taxon>Bacteroidota</taxon>
        <taxon>Cytophagia</taxon>
        <taxon>Cytophagales</taxon>
        <taxon>Hymenobacteraceae</taxon>
        <taxon>Hymenobacter</taxon>
    </lineage>
</organism>
<proteinExistence type="predicted"/>
<feature type="signal peptide" evidence="1">
    <location>
        <begin position="1"/>
        <end position="20"/>
    </location>
</feature>
<dbReference type="InterPro" id="IPR010620">
    <property type="entry name" value="SBBP_repeat"/>
</dbReference>
<gene>
    <name evidence="2" type="ORF">EI291_01620</name>
</gene>
<reference evidence="2 3" key="1">
    <citation type="submission" date="2018-12" db="EMBL/GenBank/DDBJ databases">
        <authorList>
            <person name="Feng G."/>
            <person name="Zhu H."/>
        </authorList>
    </citation>
    <scope>NUCLEOTIDE SEQUENCE [LARGE SCALE GENOMIC DNA]</scope>
    <source>
        <strain evidence="2 3">KCTC 12533</strain>
    </source>
</reference>
<feature type="chain" id="PRO_5019170569" description="T9SS C-terminal target domain-containing protein" evidence="1">
    <location>
        <begin position="21"/>
        <end position="555"/>
    </location>
</feature>
<protein>
    <recommendedName>
        <fullName evidence="4">T9SS C-terminal target domain-containing protein</fullName>
    </recommendedName>
</protein>
<comment type="caution">
    <text evidence="2">The sequence shown here is derived from an EMBL/GenBank/DDBJ whole genome shotgun (WGS) entry which is preliminary data.</text>
</comment>
<dbReference type="InterPro" id="IPR052918">
    <property type="entry name" value="Motility_Chemotaxis_Reg"/>
</dbReference>
<dbReference type="PANTHER" id="PTHR35580:SF1">
    <property type="entry name" value="PHYTASE-LIKE DOMAIN-CONTAINING PROTEIN"/>
    <property type="match status" value="1"/>
</dbReference>
<evidence type="ECO:0000313" key="3">
    <source>
        <dbReference type="Proteomes" id="UP000273500"/>
    </source>
</evidence>
<name>A0A428KW40_9BACT</name>